<dbReference type="PATRIC" id="fig|647171.4.peg.138"/>
<feature type="transmembrane region" description="Helical" evidence="1">
    <location>
        <begin position="52"/>
        <end position="72"/>
    </location>
</feature>
<evidence type="ECO:0000256" key="1">
    <source>
        <dbReference type="SAM" id="Phobius"/>
    </source>
</evidence>
<keyword evidence="1" id="KW-0472">Membrane</keyword>
<comment type="caution">
    <text evidence="2">The sequence shown here is derived from an EMBL/GenBank/DDBJ whole genome shotgun (WGS) entry which is preliminary data.</text>
</comment>
<dbReference type="EMBL" id="AGJL01000021">
    <property type="protein sequence ID" value="EHP86709.1"/>
    <property type="molecule type" value="Genomic_DNA"/>
</dbReference>
<dbReference type="EMBL" id="AGJL01000013">
    <property type="protein sequence ID" value="EHP87585.1"/>
    <property type="molecule type" value="Genomic_DNA"/>
</dbReference>
<organism evidence="2 5">
    <name type="scientific">Methanotorris formicicus Mc-S-70</name>
    <dbReference type="NCBI Taxonomy" id="647171"/>
    <lineage>
        <taxon>Archaea</taxon>
        <taxon>Methanobacteriati</taxon>
        <taxon>Methanobacteriota</taxon>
        <taxon>Methanomada group</taxon>
        <taxon>Methanococci</taxon>
        <taxon>Methanococcales</taxon>
        <taxon>Methanocaldococcaceae</taxon>
        <taxon>Methanotorris</taxon>
    </lineage>
</organism>
<dbReference type="Proteomes" id="UP000003706">
    <property type="component" value="Unassembled WGS sequence"/>
</dbReference>
<evidence type="ECO:0000313" key="5">
    <source>
        <dbReference type="Proteomes" id="UP000003706"/>
    </source>
</evidence>
<sequence>MIIDYYKKIVGGNNIVDKSKIPRIKRLINLMRAKFYLIVVKYKSPYTRREKISLLDLIIFSVLCMIYFSGVYKRDYEILIEYLGLFTKIRYNKIVERINRYEQLLFEIQKTFLNKNCLLFIDTIPIETKKSVRKGRHEKIGYSELIKKTAVLDITHRKDCGIMDTKQLILPMGCI</sequence>
<protein>
    <recommendedName>
        <fullName evidence="6">Transposase IS4 family protein</fullName>
    </recommendedName>
</protein>
<evidence type="ECO:0008006" key="6">
    <source>
        <dbReference type="Google" id="ProtNLM"/>
    </source>
</evidence>
<keyword evidence="5" id="KW-1185">Reference proteome</keyword>
<dbReference type="AlphaFoldDB" id="H1KYX4"/>
<keyword evidence="1" id="KW-1133">Transmembrane helix</keyword>
<evidence type="ECO:0000313" key="4">
    <source>
        <dbReference type="EMBL" id="EHP89545.1"/>
    </source>
</evidence>
<proteinExistence type="predicted"/>
<evidence type="ECO:0000313" key="2">
    <source>
        <dbReference type="EMBL" id="EHP86709.1"/>
    </source>
</evidence>
<dbReference type="STRING" id="647171.MetfoDRAFT_0141"/>
<reference evidence="2 5" key="1">
    <citation type="submission" date="2011-09" db="EMBL/GenBank/DDBJ databases">
        <title>The draft genome of Methanotorris formicicus Mc-S-70.</title>
        <authorList>
            <consortium name="US DOE Joint Genome Institute (JGI-PGF)"/>
            <person name="Lucas S."/>
            <person name="Han J."/>
            <person name="Lapidus A."/>
            <person name="Cheng J.-F."/>
            <person name="Goodwin L."/>
            <person name="Pitluck S."/>
            <person name="Peters L."/>
            <person name="Land M.L."/>
            <person name="Hauser L."/>
            <person name="Sieprawska-Lupa M."/>
            <person name="Takai K."/>
            <person name="Miyazaki J."/>
            <person name="Whitman W."/>
            <person name="Woyke T.J."/>
        </authorList>
    </citation>
    <scope>NUCLEOTIDE SEQUENCE [LARGE SCALE GENOMIC DNA]</scope>
    <source>
        <strain evidence="2 5">Mc-S-70</strain>
    </source>
</reference>
<name>H1KYX4_9EURY</name>
<dbReference type="EMBL" id="AGJL01000002">
    <property type="protein sequence ID" value="EHP89545.1"/>
    <property type="molecule type" value="Genomic_DNA"/>
</dbReference>
<accession>H1KYX4</accession>
<gene>
    <name evidence="4" type="ORF">MetfoDRAFT_0141</name>
    <name evidence="3" type="ORF">MetfoDRAFT_0706</name>
    <name evidence="2" type="ORF">MetfoDRAFT_0997</name>
</gene>
<evidence type="ECO:0000313" key="3">
    <source>
        <dbReference type="EMBL" id="EHP87585.1"/>
    </source>
</evidence>
<keyword evidence="1" id="KW-0812">Transmembrane</keyword>